<protein>
    <submittedName>
        <fullName evidence="2">Uncharacterized protein</fullName>
    </submittedName>
</protein>
<dbReference type="EMBL" id="JFFI01001735">
    <property type="protein sequence ID" value="KXH55232.1"/>
    <property type="molecule type" value="Genomic_DNA"/>
</dbReference>
<feature type="region of interest" description="Disordered" evidence="1">
    <location>
        <begin position="1"/>
        <end position="128"/>
    </location>
</feature>
<dbReference type="Proteomes" id="UP000070121">
    <property type="component" value="Unassembled WGS sequence"/>
</dbReference>
<organism evidence="2 3">
    <name type="scientific">Colletotrichum salicis</name>
    <dbReference type="NCBI Taxonomy" id="1209931"/>
    <lineage>
        <taxon>Eukaryota</taxon>
        <taxon>Fungi</taxon>
        <taxon>Dikarya</taxon>
        <taxon>Ascomycota</taxon>
        <taxon>Pezizomycotina</taxon>
        <taxon>Sordariomycetes</taxon>
        <taxon>Hypocreomycetidae</taxon>
        <taxon>Glomerellales</taxon>
        <taxon>Glomerellaceae</taxon>
        <taxon>Colletotrichum</taxon>
        <taxon>Colletotrichum acutatum species complex</taxon>
    </lineage>
</organism>
<accession>A0A135U4G1</accession>
<comment type="caution">
    <text evidence="2">The sequence shown here is derived from an EMBL/GenBank/DDBJ whole genome shotgun (WGS) entry which is preliminary data.</text>
</comment>
<dbReference type="AlphaFoldDB" id="A0A135U4G1"/>
<evidence type="ECO:0000313" key="3">
    <source>
        <dbReference type="Proteomes" id="UP000070121"/>
    </source>
</evidence>
<name>A0A135U4G1_9PEZI</name>
<evidence type="ECO:0000256" key="1">
    <source>
        <dbReference type="SAM" id="MobiDB-lite"/>
    </source>
</evidence>
<gene>
    <name evidence="2" type="ORF">CSAL01_07797</name>
</gene>
<reference evidence="2 3" key="1">
    <citation type="submission" date="2014-02" db="EMBL/GenBank/DDBJ databases">
        <title>The genome sequence of Colletotrichum salicis CBS 607.94.</title>
        <authorList>
            <person name="Baroncelli R."/>
            <person name="Thon M.R."/>
        </authorList>
    </citation>
    <scope>NUCLEOTIDE SEQUENCE [LARGE SCALE GENOMIC DNA]</scope>
    <source>
        <strain evidence="2 3">CBS 607.94</strain>
    </source>
</reference>
<keyword evidence="3" id="KW-1185">Reference proteome</keyword>
<feature type="compositionally biased region" description="Basic and acidic residues" evidence="1">
    <location>
        <begin position="104"/>
        <end position="128"/>
    </location>
</feature>
<evidence type="ECO:0000313" key="2">
    <source>
        <dbReference type="EMBL" id="KXH55232.1"/>
    </source>
</evidence>
<proteinExistence type="predicted"/>
<sequence>MTTSRRPLEAQANAQRDPSKFPPGGLSHPCQCLTAQQLVQMDPERSEQERRQVGDEWILNGPSDGDQPDNAFGARHNGMLKTRSRQPASQTRPTEAEVNARTATHGEGDARDHSNTGVDETFHQEQEL</sequence>
<feature type="compositionally biased region" description="Basic and acidic residues" evidence="1">
    <location>
        <begin position="42"/>
        <end position="54"/>
    </location>
</feature>